<evidence type="ECO:0000313" key="2">
    <source>
        <dbReference type="EMBL" id="EAQ83322.1"/>
    </source>
</evidence>
<dbReference type="RefSeq" id="XP_001227653.1">
    <property type="nucleotide sequence ID" value="XM_001227652.1"/>
</dbReference>
<sequence>MEKKTPPLLLPGSPHTLPAELPIIAPTGYMQGGIDRKAQSTAITAPQAIPSFGMSPETNPPAVGPAESGLREHGEPIVTHRVGTGWNLPLHPLAMIYTHHASSHAADVPSKQKNSAARWAMTSMVTSTLVLLERVTLVPTETSPSSRAQLDMERRFERAYNYRLILLTFIPHHNRPS</sequence>
<organism evidence="2 3">
    <name type="scientific">Chaetomium globosum (strain ATCC 6205 / CBS 148.51 / DSM 1962 / NBRC 6347 / NRRL 1970)</name>
    <name type="common">Soil fungus</name>
    <dbReference type="NCBI Taxonomy" id="306901"/>
    <lineage>
        <taxon>Eukaryota</taxon>
        <taxon>Fungi</taxon>
        <taxon>Dikarya</taxon>
        <taxon>Ascomycota</taxon>
        <taxon>Pezizomycotina</taxon>
        <taxon>Sordariomycetes</taxon>
        <taxon>Sordariomycetidae</taxon>
        <taxon>Sordariales</taxon>
        <taxon>Chaetomiaceae</taxon>
        <taxon>Chaetomium</taxon>
    </lineage>
</organism>
<protein>
    <submittedName>
        <fullName evidence="2">Uncharacterized protein</fullName>
    </submittedName>
</protein>
<gene>
    <name evidence="2" type="ORF">CHGG_09726</name>
</gene>
<dbReference type="AlphaFoldDB" id="Q2GQM8"/>
<evidence type="ECO:0000256" key="1">
    <source>
        <dbReference type="SAM" id="MobiDB-lite"/>
    </source>
</evidence>
<evidence type="ECO:0000313" key="3">
    <source>
        <dbReference type="Proteomes" id="UP000001056"/>
    </source>
</evidence>
<keyword evidence="3" id="KW-1185">Reference proteome</keyword>
<dbReference type="GeneID" id="4396279"/>
<dbReference type="Proteomes" id="UP000001056">
    <property type="component" value="Unassembled WGS sequence"/>
</dbReference>
<proteinExistence type="predicted"/>
<dbReference type="VEuPathDB" id="FungiDB:CHGG_09726"/>
<dbReference type="HOGENOM" id="CLU_1517703_0_0_1"/>
<dbReference type="InParanoid" id="Q2GQM8"/>
<reference evidence="3" key="1">
    <citation type="journal article" date="2015" name="Genome Announc.">
        <title>Draft genome sequence of the cellulolytic fungus Chaetomium globosum.</title>
        <authorList>
            <person name="Cuomo C.A."/>
            <person name="Untereiner W.A."/>
            <person name="Ma L.-J."/>
            <person name="Grabherr M."/>
            <person name="Birren B.W."/>
        </authorList>
    </citation>
    <scope>NUCLEOTIDE SEQUENCE [LARGE SCALE GENOMIC DNA]</scope>
    <source>
        <strain evidence="3">ATCC 6205 / CBS 148.51 / DSM 1962 / NBRC 6347 / NRRL 1970</strain>
    </source>
</reference>
<dbReference type="EMBL" id="CH408035">
    <property type="protein sequence ID" value="EAQ83322.1"/>
    <property type="molecule type" value="Genomic_DNA"/>
</dbReference>
<name>Q2GQM8_CHAGB</name>
<accession>Q2GQM8</accession>
<feature type="region of interest" description="Disordered" evidence="1">
    <location>
        <begin position="49"/>
        <end position="69"/>
    </location>
</feature>